<feature type="transmembrane region" description="Helical" evidence="1">
    <location>
        <begin position="202"/>
        <end position="222"/>
    </location>
</feature>
<organism evidence="2 3">
    <name type="scientific">Streptomyces atriruber</name>
    <dbReference type="NCBI Taxonomy" id="545121"/>
    <lineage>
        <taxon>Bacteria</taxon>
        <taxon>Bacillati</taxon>
        <taxon>Actinomycetota</taxon>
        <taxon>Actinomycetes</taxon>
        <taxon>Kitasatosporales</taxon>
        <taxon>Streptomycetaceae</taxon>
        <taxon>Streptomyces</taxon>
    </lineage>
</organism>
<feature type="transmembrane region" description="Helical" evidence="1">
    <location>
        <begin position="100"/>
        <end position="122"/>
    </location>
</feature>
<name>A0ABV3BWB5_9ACTN</name>
<evidence type="ECO:0000313" key="3">
    <source>
        <dbReference type="Proteomes" id="UP001551176"/>
    </source>
</evidence>
<evidence type="ECO:0000313" key="2">
    <source>
        <dbReference type="EMBL" id="MEU6825312.1"/>
    </source>
</evidence>
<dbReference type="Proteomes" id="UP001551176">
    <property type="component" value="Unassembled WGS sequence"/>
</dbReference>
<evidence type="ECO:0000256" key="1">
    <source>
        <dbReference type="SAM" id="Phobius"/>
    </source>
</evidence>
<keyword evidence="3" id="KW-1185">Reference proteome</keyword>
<gene>
    <name evidence="2" type="ORF">ABZ921_32225</name>
</gene>
<sequence>MTMPQYGAPQQDLYRTDDAPSGVYLRIGVTVGLYAVAAAGWIGYEVDSRGADGGDFFTALYDPRIPFIPYAQTPQDWALITAALVFGGIAVARRRVARGALMFLAVMLIALSLRELVGLAVSSDYRAVLERSEYGQLLIGFRMLGLLVGAATLIAMTRAGRRPVIPRSYASPHAPYDAPYGAQYGTPYNAPRPMPTPVRPQFAAAGICLLLSGAVTTAWVIYRLTRDQVFLVGGSPDAGVGGFFRDVVDASYSTSIPYSFHTVAFALAPLLVGAVLLAGRPAGRGAGLALAFVLLYLDGRGLYSYVADGAIEQYFDSTLGTLVVLSTICTAVLSLVTIAVLLSAEEA</sequence>
<dbReference type="EMBL" id="JBEYXV010000019">
    <property type="protein sequence ID" value="MEU6825312.1"/>
    <property type="molecule type" value="Genomic_DNA"/>
</dbReference>
<feature type="transmembrane region" description="Helical" evidence="1">
    <location>
        <begin position="258"/>
        <end position="279"/>
    </location>
</feature>
<keyword evidence="1" id="KW-0472">Membrane</keyword>
<feature type="transmembrane region" description="Helical" evidence="1">
    <location>
        <begin position="23"/>
        <end position="44"/>
    </location>
</feature>
<keyword evidence="1" id="KW-0812">Transmembrane</keyword>
<reference evidence="2 3" key="1">
    <citation type="submission" date="2024-06" db="EMBL/GenBank/DDBJ databases">
        <title>The Natural Products Discovery Center: Release of the First 8490 Sequenced Strains for Exploring Actinobacteria Biosynthetic Diversity.</title>
        <authorList>
            <person name="Kalkreuter E."/>
            <person name="Kautsar S.A."/>
            <person name="Yang D."/>
            <person name="Bader C.D."/>
            <person name="Teijaro C.N."/>
            <person name="Fluegel L."/>
            <person name="Davis C.M."/>
            <person name="Simpson J.R."/>
            <person name="Lauterbach L."/>
            <person name="Steele A.D."/>
            <person name="Gui C."/>
            <person name="Meng S."/>
            <person name="Li G."/>
            <person name="Viehrig K."/>
            <person name="Ye F."/>
            <person name="Su P."/>
            <person name="Kiefer A.F."/>
            <person name="Nichols A."/>
            <person name="Cepeda A.J."/>
            <person name="Yan W."/>
            <person name="Fan B."/>
            <person name="Jiang Y."/>
            <person name="Adhikari A."/>
            <person name="Zheng C.-J."/>
            <person name="Schuster L."/>
            <person name="Cowan T.M."/>
            <person name="Smanski M.J."/>
            <person name="Chevrette M.G."/>
            <person name="De Carvalho L.P.S."/>
            <person name="Shen B."/>
        </authorList>
    </citation>
    <scope>NUCLEOTIDE SEQUENCE [LARGE SCALE GENOMIC DNA]</scope>
    <source>
        <strain evidence="2 3">NPDC046838</strain>
    </source>
</reference>
<feature type="transmembrane region" description="Helical" evidence="1">
    <location>
        <begin position="77"/>
        <end position="93"/>
    </location>
</feature>
<keyword evidence="1" id="KW-1133">Transmembrane helix</keyword>
<accession>A0ABV3BWB5</accession>
<feature type="transmembrane region" description="Helical" evidence="1">
    <location>
        <begin position="286"/>
        <end position="306"/>
    </location>
</feature>
<comment type="caution">
    <text evidence="2">The sequence shown here is derived from an EMBL/GenBank/DDBJ whole genome shotgun (WGS) entry which is preliminary data.</text>
</comment>
<feature type="transmembrane region" description="Helical" evidence="1">
    <location>
        <begin position="134"/>
        <end position="157"/>
    </location>
</feature>
<proteinExistence type="predicted"/>
<dbReference type="RefSeq" id="WP_359355531.1">
    <property type="nucleotide sequence ID" value="NZ_JBEYXV010000019.1"/>
</dbReference>
<protein>
    <submittedName>
        <fullName evidence="2">Uncharacterized protein</fullName>
    </submittedName>
</protein>
<feature type="transmembrane region" description="Helical" evidence="1">
    <location>
        <begin position="318"/>
        <end position="342"/>
    </location>
</feature>